<feature type="compositionally biased region" description="Pro residues" evidence="1">
    <location>
        <begin position="66"/>
        <end position="77"/>
    </location>
</feature>
<name>A0A6A4GHF1_9AGAR</name>
<evidence type="ECO:0000256" key="1">
    <source>
        <dbReference type="SAM" id="MobiDB-lite"/>
    </source>
</evidence>
<feature type="compositionally biased region" description="Acidic residues" evidence="1">
    <location>
        <begin position="23"/>
        <end position="36"/>
    </location>
</feature>
<proteinExistence type="predicted"/>
<dbReference type="Proteomes" id="UP000799118">
    <property type="component" value="Unassembled WGS sequence"/>
</dbReference>
<feature type="region of interest" description="Disordered" evidence="1">
    <location>
        <begin position="19"/>
        <end position="85"/>
    </location>
</feature>
<keyword evidence="3" id="KW-1185">Reference proteome</keyword>
<feature type="compositionally biased region" description="Acidic residues" evidence="1">
    <location>
        <begin position="43"/>
        <end position="52"/>
    </location>
</feature>
<sequence length="184" mass="20847">MHSTWLKYKKFRFWASFTSGVNDESEGNGGSEDEDGYASYSDPGEDELEFELPEAAACKNSWESLPPSPPPSPPPFSHSPSPMDMLSDHLCSPSPPIMLMDDLNDVNFLVNLRLEAEMSLPIEPHIKHYPNIQASKCVCSHAPEHNHYHDQLHTADVDNPWMPFKSELDEHVAHRFIFENKNVS</sequence>
<evidence type="ECO:0000313" key="3">
    <source>
        <dbReference type="Proteomes" id="UP000799118"/>
    </source>
</evidence>
<evidence type="ECO:0000313" key="2">
    <source>
        <dbReference type="EMBL" id="KAE9384807.1"/>
    </source>
</evidence>
<gene>
    <name evidence="2" type="ORF">BT96DRAFT_1007705</name>
</gene>
<organism evidence="2 3">
    <name type="scientific">Gymnopus androsaceus JB14</name>
    <dbReference type="NCBI Taxonomy" id="1447944"/>
    <lineage>
        <taxon>Eukaryota</taxon>
        <taxon>Fungi</taxon>
        <taxon>Dikarya</taxon>
        <taxon>Basidiomycota</taxon>
        <taxon>Agaricomycotina</taxon>
        <taxon>Agaricomycetes</taxon>
        <taxon>Agaricomycetidae</taxon>
        <taxon>Agaricales</taxon>
        <taxon>Marasmiineae</taxon>
        <taxon>Omphalotaceae</taxon>
        <taxon>Gymnopus</taxon>
    </lineage>
</organism>
<protein>
    <submittedName>
        <fullName evidence="2">Uncharacterized protein</fullName>
    </submittedName>
</protein>
<reference evidence="2" key="1">
    <citation type="journal article" date="2019" name="Environ. Microbiol.">
        <title>Fungal ecological strategies reflected in gene transcription - a case study of two litter decomposers.</title>
        <authorList>
            <person name="Barbi F."/>
            <person name="Kohler A."/>
            <person name="Barry K."/>
            <person name="Baskaran P."/>
            <person name="Daum C."/>
            <person name="Fauchery L."/>
            <person name="Ihrmark K."/>
            <person name="Kuo A."/>
            <person name="LaButti K."/>
            <person name="Lipzen A."/>
            <person name="Morin E."/>
            <person name="Grigoriev I.V."/>
            <person name="Henrissat B."/>
            <person name="Lindahl B."/>
            <person name="Martin F."/>
        </authorList>
    </citation>
    <scope>NUCLEOTIDE SEQUENCE</scope>
    <source>
        <strain evidence="2">JB14</strain>
    </source>
</reference>
<dbReference type="EMBL" id="ML770078">
    <property type="protein sequence ID" value="KAE9384807.1"/>
    <property type="molecule type" value="Genomic_DNA"/>
</dbReference>
<accession>A0A6A4GHF1</accession>
<dbReference type="AlphaFoldDB" id="A0A6A4GHF1"/>